<evidence type="ECO:0000313" key="2">
    <source>
        <dbReference type="EMBL" id="AXV05538.1"/>
    </source>
</evidence>
<proteinExistence type="predicted"/>
<name>A0A346XTJ1_9ACTN</name>
<protein>
    <submittedName>
        <fullName evidence="2">Uncharacterized protein</fullName>
    </submittedName>
</protein>
<feature type="region of interest" description="Disordered" evidence="1">
    <location>
        <begin position="1"/>
        <end position="25"/>
    </location>
</feature>
<dbReference type="AlphaFoldDB" id="A0A346XTJ1"/>
<reference evidence="2 3" key="1">
    <citation type="submission" date="2018-09" db="EMBL/GenBank/DDBJ databases">
        <title>Complete genome sequence of Euzebya sp. DY32-46 isolated from seawater of Pacific Ocean.</title>
        <authorList>
            <person name="Xu L."/>
            <person name="Wu Y.-H."/>
            <person name="Xu X.-W."/>
        </authorList>
    </citation>
    <scope>NUCLEOTIDE SEQUENCE [LARGE SCALE GENOMIC DNA]</scope>
    <source>
        <strain evidence="2 3">DY32-46</strain>
    </source>
</reference>
<dbReference type="RefSeq" id="WP_114590332.1">
    <property type="nucleotide sequence ID" value="NZ_CP031165.1"/>
</dbReference>
<dbReference type="OrthoDB" id="9846148at2"/>
<dbReference type="EMBL" id="CP031165">
    <property type="protein sequence ID" value="AXV05538.1"/>
    <property type="molecule type" value="Genomic_DNA"/>
</dbReference>
<keyword evidence="3" id="KW-1185">Reference proteome</keyword>
<evidence type="ECO:0000313" key="3">
    <source>
        <dbReference type="Proteomes" id="UP000264006"/>
    </source>
</evidence>
<sequence length="150" mass="14821">MTDGDPRPEATSDARSASDPAVPTQAEVDGRRLLSLDAAVAASKGLLAMGAAGSIGRSTRVPAGFVRVAGAAWTVWAGASAVGAVAEDWQSPLRRAVAVNVGSGAALLGLVVARGGRGGRFALGLASVQAGALALVQVRTLVRAQGPIVA</sequence>
<dbReference type="KEGG" id="euz:DVS28_a0837"/>
<gene>
    <name evidence="2" type="ORF">DVS28_a0837</name>
</gene>
<evidence type="ECO:0000256" key="1">
    <source>
        <dbReference type="SAM" id="MobiDB-lite"/>
    </source>
</evidence>
<dbReference type="Proteomes" id="UP000264006">
    <property type="component" value="Chromosome"/>
</dbReference>
<accession>A0A346XTJ1</accession>
<feature type="compositionally biased region" description="Basic and acidic residues" evidence="1">
    <location>
        <begin position="1"/>
        <end position="12"/>
    </location>
</feature>
<organism evidence="2 3">
    <name type="scientific">Euzebya pacifica</name>
    <dbReference type="NCBI Taxonomy" id="1608957"/>
    <lineage>
        <taxon>Bacteria</taxon>
        <taxon>Bacillati</taxon>
        <taxon>Actinomycetota</taxon>
        <taxon>Nitriliruptoria</taxon>
        <taxon>Euzebyales</taxon>
    </lineage>
</organism>